<dbReference type="InterPro" id="IPR051320">
    <property type="entry name" value="Viral_Replic_Matur_Polypro"/>
</dbReference>
<dbReference type="InterPro" id="IPR043502">
    <property type="entry name" value="DNA/RNA_pol_sf"/>
</dbReference>
<sequence>MDFSKVKAVMDWPELTTIKELQQFLGFLNFYRQFIRNYSSIANPLTPLLQGKPRCLHWMEKARAASAQLKRSFIMAPILRHLDPSLPFIIKPRGLEECPCSAVGHTEAEDPGGLPQVPTPQVPDGSA</sequence>
<evidence type="ECO:0000313" key="3">
    <source>
        <dbReference type="Proteomes" id="UP001274896"/>
    </source>
</evidence>
<dbReference type="FunFam" id="3.30.70.270:FF:000063">
    <property type="entry name" value="Zinc knuckle domaincontaining protein"/>
    <property type="match status" value="1"/>
</dbReference>
<dbReference type="Gene3D" id="3.30.70.270">
    <property type="match status" value="1"/>
</dbReference>
<comment type="caution">
    <text evidence="2">The sequence shown here is derived from an EMBL/GenBank/DDBJ whole genome shotgun (WGS) entry which is preliminary data.</text>
</comment>
<accession>A0AAE0QP79</accession>
<protein>
    <submittedName>
        <fullName evidence="2">Uncharacterized protein</fullName>
    </submittedName>
</protein>
<dbReference type="EMBL" id="JAUCMX010000013">
    <property type="protein sequence ID" value="KAK3526715.1"/>
    <property type="molecule type" value="Genomic_DNA"/>
</dbReference>
<dbReference type="InterPro" id="IPR043128">
    <property type="entry name" value="Rev_trsase/Diguanyl_cyclase"/>
</dbReference>
<dbReference type="AlphaFoldDB" id="A0AAE0QP79"/>
<reference evidence="2" key="1">
    <citation type="submission" date="2023-06" db="EMBL/GenBank/DDBJ databases">
        <title>Male Hemibagrus guttatus genome.</title>
        <authorList>
            <person name="Bian C."/>
        </authorList>
    </citation>
    <scope>NUCLEOTIDE SEQUENCE</scope>
    <source>
        <strain evidence="2">Male_cb2023</strain>
        <tissue evidence="2">Muscle</tissue>
    </source>
</reference>
<dbReference type="Proteomes" id="UP001274896">
    <property type="component" value="Unassembled WGS sequence"/>
</dbReference>
<dbReference type="PANTHER" id="PTHR33064">
    <property type="entry name" value="POL PROTEIN"/>
    <property type="match status" value="1"/>
</dbReference>
<evidence type="ECO:0000256" key="1">
    <source>
        <dbReference type="SAM" id="MobiDB-lite"/>
    </source>
</evidence>
<keyword evidence="3" id="KW-1185">Reference proteome</keyword>
<proteinExistence type="predicted"/>
<dbReference type="PANTHER" id="PTHR33064:SF37">
    <property type="entry name" value="RIBONUCLEASE H"/>
    <property type="match status" value="1"/>
</dbReference>
<feature type="non-terminal residue" evidence="2">
    <location>
        <position position="127"/>
    </location>
</feature>
<gene>
    <name evidence="2" type="ORF">QTP70_032065</name>
</gene>
<name>A0AAE0QP79_9TELE</name>
<dbReference type="SUPFAM" id="SSF56672">
    <property type="entry name" value="DNA/RNA polymerases"/>
    <property type="match status" value="1"/>
</dbReference>
<feature type="region of interest" description="Disordered" evidence="1">
    <location>
        <begin position="101"/>
        <end position="127"/>
    </location>
</feature>
<evidence type="ECO:0000313" key="2">
    <source>
        <dbReference type="EMBL" id="KAK3526715.1"/>
    </source>
</evidence>
<organism evidence="2 3">
    <name type="scientific">Hemibagrus guttatus</name>
    <dbReference type="NCBI Taxonomy" id="175788"/>
    <lineage>
        <taxon>Eukaryota</taxon>
        <taxon>Metazoa</taxon>
        <taxon>Chordata</taxon>
        <taxon>Craniata</taxon>
        <taxon>Vertebrata</taxon>
        <taxon>Euteleostomi</taxon>
        <taxon>Actinopterygii</taxon>
        <taxon>Neopterygii</taxon>
        <taxon>Teleostei</taxon>
        <taxon>Ostariophysi</taxon>
        <taxon>Siluriformes</taxon>
        <taxon>Bagridae</taxon>
        <taxon>Hemibagrus</taxon>
    </lineage>
</organism>